<keyword evidence="6" id="KW-1185">Reference proteome</keyword>
<dbReference type="Pfam" id="PF00990">
    <property type="entry name" value="GGDEF"/>
    <property type="match status" value="1"/>
</dbReference>
<dbReference type="RefSeq" id="WP_379321897.1">
    <property type="nucleotide sequence ID" value="NZ_JBHTLM010000032.1"/>
</dbReference>
<dbReference type="PANTHER" id="PTHR44757">
    <property type="entry name" value="DIGUANYLATE CYCLASE DGCP"/>
    <property type="match status" value="1"/>
</dbReference>
<dbReference type="Gene3D" id="3.30.70.270">
    <property type="match status" value="1"/>
</dbReference>
<dbReference type="InterPro" id="IPR013655">
    <property type="entry name" value="PAS_fold_3"/>
</dbReference>
<sequence length="465" mass="53159">MHTDTDLIHQKNVWVLKMFACFFAIALVINFISNGSVTGMKPLIGFVLLLMLAGFVKSHRWPFITMLLTIGFVFAYLHILISNDPSVVNYIFLGLIPLLSLFYQSYSAVILSGVLYVLSGIYFMFMYDKTVFSGIVSSRDTAYILLYDLFILLFSLFCTYINKSLSARAELSEDRLQAILKSVSVGIWSYDLDTMQFEVSDGFERITGYTGEMFRNSPSCLKDFIYQEDQHLFQECQKEMILDRTSSVMECRVICPNGELKWIQSRGTPYFNYTGNLVRLEGVIIEISERRQLEETIQFLAYHDELTGLPNRRQLSEKFAEYVEKGIQPLALMFLDLNNFKEVNDTFGHDAGDSLLRHIAVKLSSLIRSEDMICRLGGDEFVILLKDLNEESVLKVVERIRTSLSEGYNYLGNWIDVSASIGICVSHEGKGNLDEMIREADASMYEVKRGENRSYRVYGEPNPVS</sequence>
<feature type="domain" description="PAC" evidence="3">
    <location>
        <begin position="247"/>
        <end position="299"/>
    </location>
</feature>
<evidence type="ECO:0000259" key="4">
    <source>
        <dbReference type="PROSITE" id="PS50887"/>
    </source>
</evidence>
<evidence type="ECO:0000259" key="3">
    <source>
        <dbReference type="PROSITE" id="PS50113"/>
    </source>
</evidence>
<dbReference type="SUPFAM" id="SSF55073">
    <property type="entry name" value="Nucleotide cyclase"/>
    <property type="match status" value="1"/>
</dbReference>
<evidence type="ECO:0000313" key="6">
    <source>
        <dbReference type="Proteomes" id="UP001597262"/>
    </source>
</evidence>
<dbReference type="InterPro" id="IPR052155">
    <property type="entry name" value="Biofilm_reg_signaling"/>
</dbReference>
<dbReference type="SUPFAM" id="SSF55785">
    <property type="entry name" value="PYP-like sensor domain (PAS domain)"/>
    <property type="match status" value="1"/>
</dbReference>
<feature type="transmembrane region" description="Helical" evidence="1">
    <location>
        <begin position="39"/>
        <end position="56"/>
    </location>
</feature>
<dbReference type="PROSITE" id="PS50112">
    <property type="entry name" value="PAS"/>
    <property type="match status" value="1"/>
</dbReference>
<dbReference type="SMART" id="SM00086">
    <property type="entry name" value="PAC"/>
    <property type="match status" value="1"/>
</dbReference>
<keyword evidence="5" id="KW-0808">Transferase</keyword>
<accession>A0ABW3S616</accession>
<keyword evidence="1" id="KW-0472">Membrane</keyword>
<feature type="transmembrane region" description="Helical" evidence="1">
    <location>
        <begin position="87"/>
        <end position="103"/>
    </location>
</feature>
<dbReference type="NCBIfam" id="TIGR00254">
    <property type="entry name" value="GGDEF"/>
    <property type="match status" value="1"/>
</dbReference>
<dbReference type="NCBIfam" id="TIGR00229">
    <property type="entry name" value="sensory_box"/>
    <property type="match status" value="1"/>
</dbReference>
<dbReference type="InterPro" id="IPR001610">
    <property type="entry name" value="PAC"/>
</dbReference>
<feature type="domain" description="PAS" evidence="2">
    <location>
        <begin position="172"/>
        <end position="244"/>
    </location>
</feature>
<dbReference type="PROSITE" id="PS50887">
    <property type="entry name" value="GGDEF"/>
    <property type="match status" value="1"/>
</dbReference>
<dbReference type="EMBL" id="JBHTLM010000032">
    <property type="protein sequence ID" value="MFD1179471.1"/>
    <property type="molecule type" value="Genomic_DNA"/>
</dbReference>
<dbReference type="CDD" id="cd00130">
    <property type="entry name" value="PAS"/>
    <property type="match status" value="1"/>
</dbReference>
<dbReference type="InterPro" id="IPR035965">
    <property type="entry name" value="PAS-like_dom_sf"/>
</dbReference>
<name>A0ABW3S616_9BACL</name>
<evidence type="ECO:0000256" key="1">
    <source>
        <dbReference type="SAM" id="Phobius"/>
    </source>
</evidence>
<protein>
    <submittedName>
        <fullName evidence="5">Diguanylate cyclase</fullName>
        <ecNumber evidence="5">2.7.7.65</ecNumber>
    </submittedName>
</protein>
<comment type="caution">
    <text evidence="5">The sequence shown here is derived from an EMBL/GenBank/DDBJ whole genome shotgun (WGS) entry which is preliminary data.</text>
</comment>
<dbReference type="GO" id="GO:0052621">
    <property type="term" value="F:diguanylate cyclase activity"/>
    <property type="evidence" value="ECO:0007669"/>
    <property type="project" value="UniProtKB-EC"/>
</dbReference>
<keyword evidence="1" id="KW-0812">Transmembrane</keyword>
<dbReference type="InterPro" id="IPR043128">
    <property type="entry name" value="Rev_trsase/Diguanyl_cyclase"/>
</dbReference>
<feature type="transmembrane region" description="Helical" evidence="1">
    <location>
        <begin position="12"/>
        <end position="33"/>
    </location>
</feature>
<dbReference type="SMART" id="SM00267">
    <property type="entry name" value="GGDEF"/>
    <property type="match status" value="1"/>
</dbReference>
<dbReference type="InterPro" id="IPR029787">
    <property type="entry name" value="Nucleotide_cyclase"/>
</dbReference>
<dbReference type="CDD" id="cd01949">
    <property type="entry name" value="GGDEF"/>
    <property type="match status" value="1"/>
</dbReference>
<evidence type="ECO:0000259" key="2">
    <source>
        <dbReference type="PROSITE" id="PS50112"/>
    </source>
</evidence>
<dbReference type="SMART" id="SM00091">
    <property type="entry name" value="PAS"/>
    <property type="match status" value="1"/>
</dbReference>
<dbReference type="InterPro" id="IPR000160">
    <property type="entry name" value="GGDEF_dom"/>
</dbReference>
<dbReference type="InterPro" id="IPR000014">
    <property type="entry name" value="PAS"/>
</dbReference>
<organism evidence="5 6">
    <name type="scientific">Paenibacillus puldeungensis</name>
    <dbReference type="NCBI Taxonomy" id="696536"/>
    <lineage>
        <taxon>Bacteria</taxon>
        <taxon>Bacillati</taxon>
        <taxon>Bacillota</taxon>
        <taxon>Bacilli</taxon>
        <taxon>Bacillales</taxon>
        <taxon>Paenibacillaceae</taxon>
        <taxon>Paenibacillus</taxon>
    </lineage>
</organism>
<dbReference type="EC" id="2.7.7.65" evidence="5"/>
<dbReference type="InterPro" id="IPR000700">
    <property type="entry name" value="PAS-assoc_C"/>
</dbReference>
<dbReference type="Pfam" id="PF08447">
    <property type="entry name" value="PAS_3"/>
    <property type="match status" value="1"/>
</dbReference>
<feature type="transmembrane region" description="Helical" evidence="1">
    <location>
        <begin position="142"/>
        <end position="161"/>
    </location>
</feature>
<dbReference type="Gene3D" id="3.30.450.20">
    <property type="entry name" value="PAS domain"/>
    <property type="match status" value="1"/>
</dbReference>
<keyword evidence="5" id="KW-0548">Nucleotidyltransferase</keyword>
<evidence type="ECO:0000313" key="5">
    <source>
        <dbReference type="EMBL" id="MFD1179471.1"/>
    </source>
</evidence>
<feature type="domain" description="GGDEF" evidence="4">
    <location>
        <begin position="328"/>
        <end position="460"/>
    </location>
</feature>
<gene>
    <name evidence="5" type="ORF">ACFQ3W_24685</name>
</gene>
<reference evidence="6" key="1">
    <citation type="journal article" date="2019" name="Int. J. Syst. Evol. Microbiol.">
        <title>The Global Catalogue of Microorganisms (GCM) 10K type strain sequencing project: providing services to taxonomists for standard genome sequencing and annotation.</title>
        <authorList>
            <consortium name="The Broad Institute Genomics Platform"/>
            <consortium name="The Broad Institute Genome Sequencing Center for Infectious Disease"/>
            <person name="Wu L."/>
            <person name="Ma J."/>
        </authorList>
    </citation>
    <scope>NUCLEOTIDE SEQUENCE [LARGE SCALE GENOMIC DNA]</scope>
    <source>
        <strain evidence="6">CCUG 59189</strain>
    </source>
</reference>
<proteinExistence type="predicted"/>
<dbReference type="PROSITE" id="PS50113">
    <property type="entry name" value="PAC"/>
    <property type="match status" value="1"/>
</dbReference>
<dbReference type="Proteomes" id="UP001597262">
    <property type="component" value="Unassembled WGS sequence"/>
</dbReference>
<feature type="transmembrane region" description="Helical" evidence="1">
    <location>
        <begin position="63"/>
        <end position="81"/>
    </location>
</feature>
<dbReference type="PANTHER" id="PTHR44757:SF2">
    <property type="entry name" value="BIOFILM ARCHITECTURE MAINTENANCE PROTEIN MBAA"/>
    <property type="match status" value="1"/>
</dbReference>
<keyword evidence="1" id="KW-1133">Transmembrane helix</keyword>
<feature type="transmembrane region" description="Helical" evidence="1">
    <location>
        <begin position="108"/>
        <end position="127"/>
    </location>
</feature>